<feature type="compositionally biased region" description="Basic residues" evidence="6">
    <location>
        <begin position="1592"/>
        <end position="1605"/>
    </location>
</feature>
<dbReference type="InterPro" id="IPR014978">
    <property type="entry name" value="Gln-Leu-Gln_QLQ"/>
</dbReference>
<dbReference type="GO" id="GO:0005634">
    <property type="term" value="C:nucleus"/>
    <property type="evidence" value="ECO:0007669"/>
    <property type="project" value="UniProtKB-SubCell"/>
</dbReference>
<dbReference type="SMART" id="SM00490">
    <property type="entry name" value="HELICc"/>
    <property type="match status" value="1"/>
</dbReference>
<dbReference type="Pfam" id="PF00176">
    <property type="entry name" value="SNF2-rel_dom"/>
    <property type="match status" value="1"/>
</dbReference>
<feature type="domain" description="QLQ" evidence="9">
    <location>
        <begin position="488"/>
        <end position="524"/>
    </location>
</feature>
<dbReference type="SMART" id="SM00297">
    <property type="entry name" value="BROMO"/>
    <property type="match status" value="1"/>
</dbReference>
<feature type="compositionally biased region" description="Acidic residues" evidence="6">
    <location>
        <begin position="1632"/>
        <end position="1644"/>
    </location>
</feature>
<feature type="compositionally biased region" description="Polar residues" evidence="6">
    <location>
        <begin position="1970"/>
        <end position="1979"/>
    </location>
</feature>
<name>A0AB40C3Q9_DIOCR</name>
<keyword evidence="3" id="KW-0805">Transcription regulation</keyword>
<feature type="domain" description="Helicase ATP-binding" evidence="7">
    <location>
        <begin position="982"/>
        <end position="1147"/>
    </location>
</feature>
<keyword evidence="4" id="KW-0103">Bromodomain</keyword>
<dbReference type="InterPro" id="IPR049730">
    <property type="entry name" value="SNF2/RAD54-like_C"/>
</dbReference>
<keyword evidence="5" id="KW-0539">Nucleus</keyword>
<feature type="region of interest" description="Disordered" evidence="6">
    <location>
        <begin position="1430"/>
        <end position="1451"/>
    </location>
</feature>
<dbReference type="GO" id="GO:0006355">
    <property type="term" value="P:regulation of DNA-templated transcription"/>
    <property type="evidence" value="ECO:0007669"/>
    <property type="project" value="InterPro"/>
</dbReference>
<feature type="domain" description="Helicase C-terminal" evidence="8">
    <location>
        <begin position="1301"/>
        <end position="1480"/>
    </location>
</feature>
<dbReference type="InterPro" id="IPR001487">
    <property type="entry name" value="Bromodomain"/>
</dbReference>
<dbReference type="InterPro" id="IPR014001">
    <property type="entry name" value="Helicase_ATP-bd"/>
</dbReference>
<evidence type="ECO:0000313" key="11">
    <source>
        <dbReference type="RefSeq" id="XP_039134393.1"/>
    </source>
</evidence>
<evidence type="ECO:0000256" key="2">
    <source>
        <dbReference type="ARBA" id="ARBA00022801"/>
    </source>
</evidence>
<protein>
    <submittedName>
        <fullName evidence="11">LOW QUALITY PROTEIN: ATP-dependent helicase BRM-like</fullName>
    </submittedName>
</protein>
<feature type="compositionally biased region" description="Basic and acidic residues" evidence="6">
    <location>
        <begin position="1609"/>
        <end position="1619"/>
    </location>
</feature>
<dbReference type="Pfam" id="PF00439">
    <property type="entry name" value="Bromodomain"/>
    <property type="match status" value="1"/>
</dbReference>
<evidence type="ECO:0000256" key="4">
    <source>
        <dbReference type="ARBA" id="ARBA00023117"/>
    </source>
</evidence>
<evidence type="ECO:0000256" key="5">
    <source>
        <dbReference type="ARBA" id="ARBA00023242"/>
    </source>
</evidence>
<dbReference type="InterPro" id="IPR038718">
    <property type="entry name" value="SNF2-like_sf"/>
</dbReference>
<sequence>MDQGPIPGHHVVSHGFLQSSLKIETVVFRRSTKLSSACFSLRSGLSSLEKLLPLLFELRHGFLAIDVVVRDRQFYPSIEGEFTGIRSETQGTLSMQAPDPSPPATALDSIRKQKQKQGFGQQQEKEEQQEHVQQLRGPSGENTLLASSVHEVQGGSNLRLSSAAIPCSQSSDKHSALYQENQNEGEDVHQHGEFQQQTYYQLAPQTAIPQKLYGNLCVQQSGQNSKSGLSESDQNLLQSTFRIQMQQGIASADRPNELKPSQVPSQQSHSSGMMMIGQQVPVDLQNIANTQLRVQLQTKTYARLAAMNRSIVTSVGGSCSHQSSWQERARPPLSLPNSRLGTSFGALVAQMGHSSPQLAIPPGFQSSGNATTMLNSNNLRMQQQQQEGGRHSDNQNGMVPKHLVENVNRGKSIDLSQSSRFTSCNAMQLSSSKNMATPLVTRRMANLMSMKQNVHMSQGVSSSSGGSRVQAPSRDESIQLPQPRLGFGFTEMQYVTFKTQVSAFKRLRRGDKALPFEMLISITPPPLHLLHRQTFREHIIERTDGRQERVANFNKSKVHASVKVENFHGKENVPSSGHMATIEEGSQTFPVQGYCNFYQENVSPVESARFPTLSPTVGYGQPAFTGSIMVPNDIFKTKSPAPHLGHSSFTRNNRHVSSGVAKDDPSKKLSLAYDTNHLLTAEGIAVVNKKRTEFLNKIGSLLSVNLERKRIKPDAILRLQIEEKKLRLSNFQARLRDEVAQRQTEILAMPDSMYQKFSRRCQRQRTNFLRQSQQVHEKLRKRKLKSINLGRKKFLEAHSAIRDARSFCNRGVIKFHEKMLKSFPKKKDEDRTKRMEALKNNDVDRYREMLLEQQVGISGAAAERFSILSSFLSQTEEYIFKLGQKLIATKEQQEQESTESGTEVVAQSQGLSEENVKTAVVCAREDVTVRNNFCALNAQKESSSVSKYYNLAHAVNETVRQPSLLQGGTLRDYQIAGLKWMLSLYNNKLNGILADEMGLGKTVQVMALIAYLMEFKGNHGPHLIIVPNAVLVNWKSELFKWLPSVSCIFYVGTKEQRLKIFSEAICAVKFNVLVTSYEFVMHDRAKLSKVDWNYIIIDEAQRMKDRESVLAHNLDRYRCQRRLLLTGTPLQNNLKELWSLLNLLLPEVFDNHKTFHDWFSKPLCKVASSHNSEDEWLETEKKVIIIHRLHQILEPFVLRRRVEDVEGALPPKVSVVVRCRMSAVQSCIYNWIRDSGTIRVYPEDEMRKVQRNPNYKVKKYMNLTNKCIELRKVCNHPLLNYPYFNDYSKDFIVRSCGKLWVLDKILMKLKRAGHRVLLFSTMTSLLDIVEEHLQWRQLIYGRIDGKSSLQDRETAITYFNSPDSDCFIFLLSIRAAGKGLNLQTADTVVIYDPDPNPQNEVQAMARVHRIGQMRPVKVIYMETVAAEKISSTSEKDDDMKNGGTGDLEDGFAPKERYKASIESLIRSKIQQYKIKMADQVINAGCFDQITTHEERRLTLETLLHDEERYQETDHDVPSLKEVNRMIARSEEEIKLFDQMDEEFDQSEEMIMKLHQVPEWLRASSEELNSIISTSSKKRSKSILTGNINDKSGKKRGRPKGSKNQKKSSILRELDYKFDEDSGASSELREYSSDEEEVEIGDSEDEKLSDKDQFDEVDPVNGQQPNKKLKCSIPKSDVVQHLSEAPLKLKHDHDMMLRTHPKIEPSNEPILVQCYKRGSSSSNKKCFFSSRNLSLTAFPEHQPLGFLSGLADVSTQDANSRRKDCVGEKMSYSTQRKCMYVVSTLRRRIEQDGNQIIPALSVFWKMASQVGASTTLDLQKINQKVERSEYDNVVNFIEDVQLAFKIAVKFYNYSNQARYEAMKLNKIFFDIMKTLFPETDIEASKYSIIFFQPVGGLIKSRTSAHKHDSEFHTGSNSSANVTAGQSSPLSLLLGDVVIGKKKRKQRERSSVMKWVPLQQQEEPNGGHDGTSIVSDVQQGNPAKRMRTGAGKRKAN</sequence>
<dbReference type="InterPro" id="IPR036427">
    <property type="entry name" value="Bromodomain-like_sf"/>
</dbReference>
<dbReference type="Proteomes" id="UP001515500">
    <property type="component" value="Chromosome 11"/>
</dbReference>
<dbReference type="PROSITE" id="PS51666">
    <property type="entry name" value="QLQ"/>
    <property type="match status" value="1"/>
</dbReference>
<dbReference type="GO" id="GO:0005524">
    <property type="term" value="F:ATP binding"/>
    <property type="evidence" value="ECO:0007669"/>
    <property type="project" value="InterPro"/>
</dbReference>
<dbReference type="SUPFAM" id="SSF52540">
    <property type="entry name" value="P-loop containing nucleoside triphosphate hydrolases"/>
    <property type="match status" value="2"/>
</dbReference>
<feature type="compositionally biased region" description="Basic residues" evidence="6">
    <location>
        <begin position="1982"/>
        <end position="1994"/>
    </location>
</feature>
<feature type="region of interest" description="Disordered" evidence="6">
    <location>
        <begin position="641"/>
        <end position="663"/>
    </location>
</feature>
<dbReference type="FunFam" id="3.40.50.10810:FF:000017">
    <property type="entry name" value="ATP-dependent helicase BRM"/>
    <property type="match status" value="1"/>
</dbReference>
<feature type="region of interest" description="Disordered" evidence="6">
    <location>
        <begin position="1947"/>
        <end position="1994"/>
    </location>
</feature>
<reference evidence="11" key="1">
    <citation type="submission" date="2025-08" db="UniProtKB">
        <authorList>
            <consortium name="RefSeq"/>
        </authorList>
    </citation>
    <scope>IDENTIFICATION</scope>
</reference>
<organism evidence="10 11">
    <name type="scientific">Dioscorea cayennensis subsp. rotundata</name>
    <name type="common">White Guinea yam</name>
    <name type="synonym">Dioscorea rotundata</name>
    <dbReference type="NCBI Taxonomy" id="55577"/>
    <lineage>
        <taxon>Eukaryota</taxon>
        <taxon>Viridiplantae</taxon>
        <taxon>Streptophyta</taxon>
        <taxon>Embryophyta</taxon>
        <taxon>Tracheophyta</taxon>
        <taxon>Spermatophyta</taxon>
        <taxon>Magnoliopsida</taxon>
        <taxon>Liliopsida</taxon>
        <taxon>Dioscoreales</taxon>
        <taxon>Dioscoreaceae</taxon>
        <taxon>Dioscorea</taxon>
    </lineage>
</organism>
<dbReference type="PROSITE" id="PS51194">
    <property type="entry name" value="HELICASE_CTER"/>
    <property type="match status" value="1"/>
</dbReference>
<dbReference type="InterPro" id="IPR027417">
    <property type="entry name" value="P-loop_NTPase"/>
</dbReference>
<evidence type="ECO:0000259" key="7">
    <source>
        <dbReference type="PROSITE" id="PS51192"/>
    </source>
</evidence>
<feature type="region of interest" description="Disordered" evidence="6">
    <location>
        <begin position="86"/>
        <end position="141"/>
    </location>
</feature>
<dbReference type="GO" id="GO:0016787">
    <property type="term" value="F:hydrolase activity"/>
    <property type="evidence" value="ECO:0007669"/>
    <property type="project" value="UniProtKB-KW"/>
</dbReference>
<gene>
    <name evidence="11" type="primary">LOC120271786</name>
</gene>
<keyword evidence="2" id="KW-0378">Hydrolase</keyword>
<dbReference type="PROSITE" id="PS51192">
    <property type="entry name" value="HELICASE_ATP_BIND_1"/>
    <property type="match status" value="1"/>
</dbReference>
<evidence type="ECO:0000256" key="6">
    <source>
        <dbReference type="SAM" id="MobiDB-lite"/>
    </source>
</evidence>
<dbReference type="Pfam" id="PF00271">
    <property type="entry name" value="Helicase_C"/>
    <property type="match status" value="1"/>
</dbReference>
<evidence type="ECO:0000259" key="8">
    <source>
        <dbReference type="PROSITE" id="PS51194"/>
    </source>
</evidence>
<feature type="region of interest" description="Disordered" evidence="6">
    <location>
        <begin position="455"/>
        <end position="481"/>
    </location>
</feature>
<dbReference type="CDD" id="cd18793">
    <property type="entry name" value="SF2_C_SNF"/>
    <property type="match status" value="1"/>
</dbReference>
<dbReference type="Gene3D" id="1.20.920.10">
    <property type="entry name" value="Bromodomain-like"/>
    <property type="match status" value="1"/>
</dbReference>
<dbReference type="InterPro" id="IPR001650">
    <property type="entry name" value="Helicase_C-like"/>
</dbReference>
<feature type="compositionally biased region" description="Low complexity" evidence="6">
    <location>
        <begin position="260"/>
        <end position="271"/>
    </location>
</feature>
<dbReference type="Gene3D" id="3.40.50.10810">
    <property type="entry name" value="Tandem AAA-ATPase domain"/>
    <property type="match status" value="1"/>
</dbReference>
<keyword evidence="10" id="KW-1185">Reference proteome</keyword>
<dbReference type="RefSeq" id="XP_039134393.1">
    <property type="nucleotide sequence ID" value="XM_039278459.1"/>
</dbReference>
<proteinExistence type="predicted"/>
<feature type="region of interest" description="Disordered" evidence="6">
    <location>
        <begin position="1571"/>
        <end position="1667"/>
    </location>
</feature>
<feature type="compositionally biased region" description="Polar residues" evidence="6">
    <location>
        <begin position="86"/>
        <end position="95"/>
    </location>
</feature>
<dbReference type="SUPFAM" id="SSF47370">
    <property type="entry name" value="Bromodomain"/>
    <property type="match status" value="1"/>
</dbReference>
<dbReference type="PANTHER" id="PTHR10799">
    <property type="entry name" value="SNF2/RAD54 HELICASE FAMILY"/>
    <property type="match status" value="1"/>
</dbReference>
<accession>A0AB40C3Q9</accession>
<evidence type="ECO:0000313" key="10">
    <source>
        <dbReference type="Proteomes" id="UP001515500"/>
    </source>
</evidence>
<dbReference type="Gene3D" id="3.40.50.300">
    <property type="entry name" value="P-loop containing nucleotide triphosphate hydrolases"/>
    <property type="match status" value="1"/>
</dbReference>
<evidence type="ECO:0000256" key="1">
    <source>
        <dbReference type="ARBA" id="ARBA00004123"/>
    </source>
</evidence>
<dbReference type="InterPro" id="IPR000330">
    <property type="entry name" value="SNF2_N"/>
</dbReference>
<evidence type="ECO:0000256" key="3">
    <source>
        <dbReference type="ARBA" id="ARBA00023015"/>
    </source>
</evidence>
<comment type="subcellular location">
    <subcellularLocation>
        <location evidence="1">Nucleus</location>
    </subcellularLocation>
</comment>
<dbReference type="SMART" id="SM00487">
    <property type="entry name" value="DEXDc"/>
    <property type="match status" value="1"/>
</dbReference>
<dbReference type="GeneID" id="120271786"/>
<evidence type="ECO:0000259" key="9">
    <source>
        <dbReference type="PROSITE" id="PS51666"/>
    </source>
</evidence>
<keyword evidence="3" id="KW-0804">Transcription</keyword>
<feature type="compositionally biased region" description="Low complexity" evidence="6">
    <location>
        <begin position="457"/>
        <end position="467"/>
    </location>
</feature>
<feature type="region of interest" description="Disordered" evidence="6">
    <location>
        <begin position="252"/>
        <end position="271"/>
    </location>
</feature>